<evidence type="ECO:0000313" key="11">
    <source>
        <dbReference type="EMBL" id="KAF1985764.1"/>
    </source>
</evidence>
<dbReference type="GO" id="GO:0006357">
    <property type="term" value="P:regulation of transcription by RNA polymerase II"/>
    <property type="evidence" value="ECO:0007669"/>
    <property type="project" value="InterPro"/>
</dbReference>
<gene>
    <name evidence="8" type="primary">MED4</name>
    <name evidence="11" type="ORF">K402DRAFT_394374</name>
</gene>
<keyword evidence="6 8" id="KW-0539">Nucleus</keyword>
<keyword evidence="5 8" id="KW-0804">Transcription</keyword>
<evidence type="ECO:0000256" key="7">
    <source>
        <dbReference type="ARBA" id="ARBA00031257"/>
    </source>
</evidence>
<evidence type="ECO:0000256" key="3">
    <source>
        <dbReference type="ARBA" id="ARBA00020629"/>
    </source>
</evidence>
<dbReference type="AlphaFoldDB" id="A0A6G1GY72"/>
<dbReference type="Pfam" id="PF10018">
    <property type="entry name" value="Med4"/>
    <property type="match status" value="1"/>
</dbReference>
<evidence type="ECO:0000256" key="8">
    <source>
        <dbReference type="RuleBase" id="RU364141"/>
    </source>
</evidence>
<feature type="coiled-coil region" evidence="9">
    <location>
        <begin position="60"/>
        <end position="87"/>
    </location>
</feature>
<reference evidence="11" key="1">
    <citation type="journal article" date="2020" name="Stud. Mycol.">
        <title>101 Dothideomycetes genomes: a test case for predicting lifestyles and emergence of pathogens.</title>
        <authorList>
            <person name="Haridas S."/>
            <person name="Albert R."/>
            <person name="Binder M."/>
            <person name="Bloem J."/>
            <person name="Labutti K."/>
            <person name="Salamov A."/>
            <person name="Andreopoulos B."/>
            <person name="Baker S."/>
            <person name="Barry K."/>
            <person name="Bills G."/>
            <person name="Bluhm B."/>
            <person name="Cannon C."/>
            <person name="Castanera R."/>
            <person name="Culley D."/>
            <person name="Daum C."/>
            <person name="Ezra D."/>
            <person name="Gonzalez J."/>
            <person name="Henrissat B."/>
            <person name="Kuo A."/>
            <person name="Liang C."/>
            <person name="Lipzen A."/>
            <person name="Lutzoni F."/>
            <person name="Magnuson J."/>
            <person name="Mondo S."/>
            <person name="Nolan M."/>
            <person name="Ohm R."/>
            <person name="Pangilinan J."/>
            <person name="Park H.-J."/>
            <person name="Ramirez L."/>
            <person name="Alfaro M."/>
            <person name="Sun H."/>
            <person name="Tritt A."/>
            <person name="Yoshinaga Y."/>
            <person name="Zwiers L.-H."/>
            <person name="Turgeon B."/>
            <person name="Goodwin S."/>
            <person name="Spatafora J."/>
            <person name="Crous P."/>
            <person name="Grigoriev I."/>
        </authorList>
    </citation>
    <scope>NUCLEOTIDE SEQUENCE</scope>
    <source>
        <strain evidence="11">CBS 113979</strain>
    </source>
</reference>
<protein>
    <recommendedName>
        <fullName evidence="3 8">Mediator of RNA polymerase II transcription subunit 4</fullName>
    </recommendedName>
    <alternativeName>
        <fullName evidence="7 8">Mediator complex subunit 4</fullName>
    </alternativeName>
</protein>
<sequence>MNTLLQTRLQRVDTALSTLIESFTTFNPNPAVAVDLVAADDGLSDGLEELVHHQANHRRILSLRRTIQSLEEELKSSLRIIADTRKELIETKINPIPSGLRKVPYEKLLAYASRLPPTTINKYQPGPPPAEDAMDAGEEKAIEEQDANGVASTDNAGDTEAMPPTAPQTYLPRDVTSTVGFEQLPQGHQEWIRNIHSNYDPSEEPFTPWPNHRMVLRTGLASIQAIRESGRDPATVLTAEEEMELAAKRRIAEEAEERAKKEEQKRDQELAAQQQRERQAQQAAQKPVLGGLDLYNPDESDEDD</sequence>
<keyword evidence="9" id="KW-0175">Coiled coil</keyword>
<evidence type="ECO:0000256" key="6">
    <source>
        <dbReference type="ARBA" id="ARBA00023242"/>
    </source>
</evidence>
<feature type="compositionally biased region" description="Basic and acidic residues" evidence="10">
    <location>
        <begin position="255"/>
        <end position="279"/>
    </location>
</feature>
<keyword evidence="4 8" id="KW-0805">Transcription regulation</keyword>
<evidence type="ECO:0000256" key="5">
    <source>
        <dbReference type="ARBA" id="ARBA00023163"/>
    </source>
</evidence>
<dbReference type="OrthoDB" id="1929813at2759"/>
<evidence type="ECO:0000256" key="1">
    <source>
        <dbReference type="ARBA" id="ARBA00004123"/>
    </source>
</evidence>
<evidence type="ECO:0000256" key="4">
    <source>
        <dbReference type="ARBA" id="ARBA00023015"/>
    </source>
</evidence>
<evidence type="ECO:0000256" key="2">
    <source>
        <dbReference type="ARBA" id="ARBA00009626"/>
    </source>
</evidence>
<evidence type="ECO:0000256" key="10">
    <source>
        <dbReference type="SAM" id="MobiDB-lite"/>
    </source>
</evidence>
<dbReference type="Proteomes" id="UP000800041">
    <property type="component" value="Unassembled WGS sequence"/>
</dbReference>
<evidence type="ECO:0000313" key="12">
    <source>
        <dbReference type="Proteomes" id="UP000800041"/>
    </source>
</evidence>
<dbReference type="EMBL" id="ML977160">
    <property type="protein sequence ID" value="KAF1985764.1"/>
    <property type="molecule type" value="Genomic_DNA"/>
</dbReference>
<dbReference type="InterPro" id="IPR019258">
    <property type="entry name" value="Mediator_Med4"/>
</dbReference>
<dbReference type="GO" id="GO:0016592">
    <property type="term" value="C:mediator complex"/>
    <property type="evidence" value="ECO:0007669"/>
    <property type="project" value="InterPro"/>
</dbReference>
<accession>A0A6G1GY72</accession>
<feature type="region of interest" description="Disordered" evidence="10">
    <location>
        <begin position="143"/>
        <end position="170"/>
    </location>
</feature>
<comment type="similarity">
    <text evidence="2 8">Belongs to the Mediator complex subunit 4 family.</text>
</comment>
<comment type="function">
    <text evidence="8">Component of the Mediator complex, a coactivator involved in the regulated transcription of nearly all RNA polymerase II-dependent genes. Mediator functions as a bridge to convey information from gene-specific regulatory proteins to the basal RNA polymerase II transcription machinery. Mediator is recruited to promoters by direct interactions with regulatory proteins and serves as a scaffold for the assembly of a functional preinitiation complex with RNA polymerase II and the general transcription factors.</text>
</comment>
<comment type="subunit">
    <text evidence="8">Component of the Mediator complex.</text>
</comment>
<dbReference type="GO" id="GO:0003712">
    <property type="term" value="F:transcription coregulator activity"/>
    <property type="evidence" value="ECO:0007669"/>
    <property type="project" value="InterPro"/>
</dbReference>
<name>A0A6G1GY72_9PEZI</name>
<evidence type="ECO:0000256" key="9">
    <source>
        <dbReference type="SAM" id="Coils"/>
    </source>
</evidence>
<keyword evidence="8" id="KW-0010">Activator</keyword>
<organism evidence="11 12">
    <name type="scientific">Aulographum hederae CBS 113979</name>
    <dbReference type="NCBI Taxonomy" id="1176131"/>
    <lineage>
        <taxon>Eukaryota</taxon>
        <taxon>Fungi</taxon>
        <taxon>Dikarya</taxon>
        <taxon>Ascomycota</taxon>
        <taxon>Pezizomycotina</taxon>
        <taxon>Dothideomycetes</taxon>
        <taxon>Pleosporomycetidae</taxon>
        <taxon>Aulographales</taxon>
        <taxon>Aulographaceae</taxon>
    </lineage>
</organism>
<keyword evidence="12" id="KW-1185">Reference proteome</keyword>
<feature type="region of interest" description="Disordered" evidence="10">
    <location>
        <begin position="255"/>
        <end position="304"/>
    </location>
</feature>
<comment type="subcellular location">
    <subcellularLocation>
        <location evidence="1 8">Nucleus</location>
    </subcellularLocation>
</comment>
<proteinExistence type="inferred from homology"/>